<dbReference type="InterPro" id="IPR055275">
    <property type="entry name" value="Ferredox_Rdtase"/>
</dbReference>
<protein>
    <recommendedName>
        <fullName evidence="2">ferredoxin--NADP(+) reductase</fullName>
        <ecNumber evidence="2">1.18.1.2</ecNumber>
    </recommendedName>
</protein>
<keyword evidence="8" id="KW-0408">Iron</keyword>
<dbReference type="InterPro" id="IPR023753">
    <property type="entry name" value="FAD/NAD-binding_dom"/>
</dbReference>
<dbReference type="InterPro" id="IPR017900">
    <property type="entry name" value="4Fe4S_Fe_S_CS"/>
</dbReference>
<evidence type="ECO:0000259" key="11">
    <source>
        <dbReference type="PROSITE" id="PS51379"/>
    </source>
</evidence>
<evidence type="ECO:0000256" key="7">
    <source>
        <dbReference type="ARBA" id="ARBA00023002"/>
    </source>
</evidence>
<keyword evidence="9" id="KW-0411">Iron-sulfur</keyword>
<dbReference type="GO" id="GO:0046872">
    <property type="term" value="F:metal ion binding"/>
    <property type="evidence" value="ECO:0007669"/>
    <property type="project" value="UniProtKB-KW"/>
</dbReference>
<organism evidence="12 13">
    <name type="scientific">Mycobacterium simulans</name>
    <dbReference type="NCBI Taxonomy" id="627089"/>
    <lineage>
        <taxon>Bacteria</taxon>
        <taxon>Bacillati</taxon>
        <taxon>Actinomycetota</taxon>
        <taxon>Actinomycetes</taxon>
        <taxon>Mycobacteriales</taxon>
        <taxon>Mycobacteriaceae</taxon>
        <taxon>Mycobacterium</taxon>
    </lineage>
</organism>
<dbReference type="PANTHER" id="PTHR48467:SF1">
    <property type="entry name" value="GLUTAMATE SYNTHASE 1 [NADH], CHLOROPLASTIC-LIKE"/>
    <property type="match status" value="1"/>
</dbReference>
<evidence type="ECO:0000313" key="12">
    <source>
        <dbReference type="EMBL" id="SOJ57104.1"/>
    </source>
</evidence>
<evidence type="ECO:0000256" key="9">
    <source>
        <dbReference type="ARBA" id="ARBA00023014"/>
    </source>
</evidence>
<evidence type="ECO:0000256" key="6">
    <source>
        <dbReference type="ARBA" id="ARBA00022857"/>
    </source>
</evidence>
<dbReference type="InterPro" id="IPR017896">
    <property type="entry name" value="4Fe4S_Fe-S-bd"/>
</dbReference>
<dbReference type="PROSITE" id="PS00198">
    <property type="entry name" value="4FE4S_FER_1"/>
    <property type="match status" value="1"/>
</dbReference>
<proteinExistence type="predicted"/>
<dbReference type="Pfam" id="PF00037">
    <property type="entry name" value="Fer4"/>
    <property type="match status" value="1"/>
</dbReference>
<keyword evidence="7 12" id="KW-0560">Oxidoreductase</keyword>
<dbReference type="GO" id="GO:0051536">
    <property type="term" value="F:iron-sulfur cluster binding"/>
    <property type="evidence" value="ECO:0007669"/>
    <property type="project" value="UniProtKB-KW"/>
</dbReference>
<dbReference type="PROSITE" id="PS51379">
    <property type="entry name" value="4FE4S_FER_2"/>
    <property type="match status" value="2"/>
</dbReference>
<feature type="domain" description="4Fe-4S ferredoxin-type" evidence="11">
    <location>
        <begin position="37"/>
        <end position="66"/>
    </location>
</feature>
<dbReference type="EC" id="1.18.1.2" evidence="2"/>
<dbReference type="PRINTS" id="PR00419">
    <property type="entry name" value="ADXRDTASE"/>
</dbReference>
<dbReference type="Gene3D" id="3.30.70.20">
    <property type="match status" value="1"/>
</dbReference>
<comment type="cofactor">
    <cofactor evidence="1">
        <name>FAD</name>
        <dbReference type="ChEBI" id="CHEBI:57692"/>
    </cofactor>
</comment>
<dbReference type="Pfam" id="PF07992">
    <property type="entry name" value="Pyr_redox_2"/>
    <property type="match status" value="1"/>
</dbReference>
<dbReference type="RefSeq" id="WP_186244595.1">
    <property type="nucleotide sequence ID" value="NZ_OCTY01000002.1"/>
</dbReference>
<keyword evidence="6" id="KW-0521">NADP</keyword>
<evidence type="ECO:0000256" key="5">
    <source>
        <dbReference type="ARBA" id="ARBA00022827"/>
    </source>
</evidence>
<dbReference type="Gene3D" id="3.40.50.720">
    <property type="entry name" value="NAD(P)-binding Rossmann-like Domain"/>
    <property type="match status" value="1"/>
</dbReference>
<gene>
    <name evidence="12" type="primary">fprB</name>
    <name evidence="12" type="ORF">MSIMFB_04582</name>
</gene>
<evidence type="ECO:0000256" key="1">
    <source>
        <dbReference type="ARBA" id="ARBA00001974"/>
    </source>
</evidence>
<dbReference type="EMBL" id="OCTY01000002">
    <property type="protein sequence ID" value="SOJ57104.1"/>
    <property type="molecule type" value="Genomic_DNA"/>
</dbReference>
<evidence type="ECO:0000256" key="8">
    <source>
        <dbReference type="ARBA" id="ARBA00023004"/>
    </source>
</evidence>
<evidence type="ECO:0000256" key="4">
    <source>
        <dbReference type="ARBA" id="ARBA00022723"/>
    </source>
</evidence>
<evidence type="ECO:0000256" key="2">
    <source>
        <dbReference type="ARBA" id="ARBA00013223"/>
    </source>
</evidence>
<evidence type="ECO:0000256" key="3">
    <source>
        <dbReference type="ARBA" id="ARBA00022630"/>
    </source>
</evidence>
<dbReference type="SUPFAM" id="SSF51971">
    <property type="entry name" value="Nucleotide-binding domain"/>
    <property type="match status" value="1"/>
</dbReference>
<dbReference type="PANTHER" id="PTHR48467">
    <property type="entry name" value="GLUTAMATE SYNTHASE 1 [NADH], CHLOROPLASTIC-LIKE"/>
    <property type="match status" value="1"/>
</dbReference>
<sequence length="573" mass="61017">MPHVITQSCCNDGSCVFACPVNCIHPTPDEPGFATSEMLYIDPLACVDCGACVSACPVGAIAPDSRLDSKQLPFVEINASHYPKRPADVKLPPTSKLAPVIPAAEVHAHRDPLTVAIVGSGPAAMYAADELLVQHGVRVNVFEKLPTPYGLVRAGVAPDHQNTKKVTQLFDRVAGHRRFRFYLNVEIGKHLSHAELLSHHHAVLYAVGAPDDRRLDIAGMGLPGTGTATELVAWINGHPDFTDLPVDLSHERVVIIGNGNVALDVARVLTADPDDLARTDIADHALRALRESPVREVVIAARRGPAHSAFTLPELLGLTGASDVVLDAVDHQRVLDDLASASDPVTRNKLQILSGLGISCEGATAPTQKIGRPRIRLAYQLTPQRVLGQQRAGAVEFLVTGTDEVCRLDVGLVLTSIGYRGKPIRDLPFDEAAAIVPNDGGRVVDPDTGRPVLGAYVAGWIKRGPTGFIGTNKSCSFQTVQALVADFNAGKLTAPAAQPAELEKLVHARQPDGVDSAGWRAIDAAEVARGRADGRPRNKFTDAAEMLAAAAPVPQAPPLRRRLLARLREQVAG</sequence>
<accession>A0A7Z7IR61</accession>
<dbReference type="AlphaFoldDB" id="A0A7Z7IR61"/>
<name>A0A7Z7IR61_9MYCO</name>
<keyword evidence="13" id="KW-1185">Reference proteome</keyword>
<evidence type="ECO:0000313" key="13">
    <source>
        <dbReference type="Proteomes" id="UP000554965"/>
    </source>
</evidence>
<comment type="caution">
    <text evidence="12">The sequence shown here is derived from an EMBL/GenBank/DDBJ whole genome shotgun (WGS) entry which is preliminary data.</text>
</comment>
<dbReference type="SUPFAM" id="SSF54862">
    <property type="entry name" value="4Fe-4S ferredoxins"/>
    <property type="match status" value="1"/>
</dbReference>
<comment type="catalytic activity">
    <reaction evidence="10">
        <text>2 reduced [2Fe-2S]-[ferredoxin] + NADP(+) + H(+) = 2 oxidized [2Fe-2S]-[ferredoxin] + NADPH</text>
        <dbReference type="Rhea" id="RHEA:20125"/>
        <dbReference type="Rhea" id="RHEA-COMP:10000"/>
        <dbReference type="Rhea" id="RHEA-COMP:10001"/>
        <dbReference type="ChEBI" id="CHEBI:15378"/>
        <dbReference type="ChEBI" id="CHEBI:33737"/>
        <dbReference type="ChEBI" id="CHEBI:33738"/>
        <dbReference type="ChEBI" id="CHEBI:57783"/>
        <dbReference type="ChEBI" id="CHEBI:58349"/>
        <dbReference type="EC" id="1.18.1.2"/>
    </reaction>
</comment>
<dbReference type="GO" id="GO:0004324">
    <property type="term" value="F:ferredoxin-NADP+ reductase activity"/>
    <property type="evidence" value="ECO:0007669"/>
    <property type="project" value="UniProtKB-EC"/>
</dbReference>
<feature type="domain" description="4Fe-4S ferredoxin-type" evidence="11">
    <location>
        <begin position="1"/>
        <end position="29"/>
    </location>
</feature>
<dbReference type="Proteomes" id="UP000554965">
    <property type="component" value="Unassembled WGS sequence"/>
</dbReference>
<reference evidence="12 13" key="1">
    <citation type="submission" date="2017-10" db="EMBL/GenBank/DDBJ databases">
        <authorList>
            <consortium name="Urmite Genomes"/>
        </authorList>
    </citation>
    <scope>NUCLEOTIDE SEQUENCE [LARGE SCALE GENOMIC DNA]</scope>
    <source>
        <strain evidence="12 13">FB-527</strain>
    </source>
</reference>
<dbReference type="Gene3D" id="3.50.50.60">
    <property type="entry name" value="FAD/NAD(P)-binding domain"/>
    <property type="match status" value="1"/>
</dbReference>
<keyword evidence="5" id="KW-0274">FAD</keyword>
<keyword evidence="3" id="KW-0285">Flavoprotein</keyword>
<evidence type="ECO:0000256" key="10">
    <source>
        <dbReference type="ARBA" id="ARBA00047776"/>
    </source>
</evidence>
<dbReference type="InterPro" id="IPR036188">
    <property type="entry name" value="FAD/NAD-bd_sf"/>
</dbReference>
<keyword evidence="4" id="KW-0479">Metal-binding</keyword>